<dbReference type="RefSeq" id="WP_264325517.1">
    <property type="nucleotide sequence ID" value="NZ_JADEXQ010000041.1"/>
</dbReference>
<protein>
    <submittedName>
        <fullName evidence="1">Uncharacterized protein</fullName>
    </submittedName>
</protein>
<organism evidence="1 2">
    <name type="scientific">Romeriopsis navalis LEGE 11480</name>
    <dbReference type="NCBI Taxonomy" id="2777977"/>
    <lineage>
        <taxon>Bacteria</taxon>
        <taxon>Bacillati</taxon>
        <taxon>Cyanobacteriota</taxon>
        <taxon>Cyanophyceae</taxon>
        <taxon>Leptolyngbyales</taxon>
        <taxon>Leptolyngbyaceae</taxon>
        <taxon>Romeriopsis</taxon>
        <taxon>Romeriopsis navalis</taxon>
    </lineage>
</organism>
<dbReference type="AlphaFoldDB" id="A0A928VR96"/>
<comment type="caution">
    <text evidence="1">The sequence shown here is derived from an EMBL/GenBank/DDBJ whole genome shotgun (WGS) entry which is preliminary data.</text>
</comment>
<dbReference type="Proteomes" id="UP000625316">
    <property type="component" value="Unassembled WGS sequence"/>
</dbReference>
<evidence type="ECO:0000313" key="2">
    <source>
        <dbReference type="Proteomes" id="UP000625316"/>
    </source>
</evidence>
<reference evidence="1" key="1">
    <citation type="submission" date="2020-10" db="EMBL/GenBank/DDBJ databases">
        <authorList>
            <person name="Castelo-Branco R."/>
            <person name="Eusebio N."/>
            <person name="Adriana R."/>
            <person name="Vieira A."/>
            <person name="Brugerolle De Fraissinette N."/>
            <person name="Rezende De Castro R."/>
            <person name="Schneider M.P."/>
            <person name="Vasconcelos V."/>
            <person name="Leao P.N."/>
        </authorList>
    </citation>
    <scope>NUCLEOTIDE SEQUENCE</scope>
    <source>
        <strain evidence="1">LEGE 11480</strain>
    </source>
</reference>
<keyword evidence="2" id="KW-1185">Reference proteome</keyword>
<proteinExistence type="predicted"/>
<name>A0A928VR96_9CYAN</name>
<dbReference type="EMBL" id="JADEXQ010000041">
    <property type="protein sequence ID" value="MBE9030689.1"/>
    <property type="molecule type" value="Genomic_DNA"/>
</dbReference>
<sequence length="64" mass="7107">MHQPIELLKQIRWRKFACKAATVVATEVLLNSAGLDTIGNYAEFLMEHRSTVMEVVATVITTCG</sequence>
<evidence type="ECO:0000313" key="1">
    <source>
        <dbReference type="EMBL" id="MBE9030689.1"/>
    </source>
</evidence>
<gene>
    <name evidence="1" type="ORF">IQ266_13205</name>
</gene>
<accession>A0A928VR96</accession>